<protein>
    <submittedName>
        <fullName evidence="3">Tyrosine-protein phosphatase</fullName>
    </submittedName>
</protein>
<comment type="caution">
    <text evidence="3">The sequence shown here is derived from an EMBL/GenBank/DDBJ whole genome shotgun (WGS) entry which is preliminary data.</text>
</comment>
<dbReference type="PROSITE" id="PS00383">
    <property type="entry name" value="TYR_PHOSPHATASE_1"/>
    <property type="match status" value="1"/>
</dbReference>
<gene>
    <name evidence="3" type="ORF">ACFFIT_11385</name>
</gene>
<dbReference type="EMBL" id="JBHLXE010000108">
    <property type="protein sequence ID" value="MFC0180673.1"/>
    <property type="molecule type" value="Genomic_DNA"/>
</dbReference>
<feature type="domain" description="Tyrosine specific protein phosphatases" evidence="2">
    <location>
        <begin position="98"/>
        <end position="149"/>
    </location>
</feature>
<dbReference type="InterPro" id="IPR016130">
    <property type="entry name" value="Tyr_Pase_AS"/>
</dbReference>
<name>A0ABV6CHI0_9GAMM</name>
<evidence type="ECO:0000313" key="4">
    <source>
        <dbReference type="Proteomes" id="UP001589758"/>
    </source>
</evidence>
<keyword evidence="4" id="KW-1185">Reference proteome</keyword>
<dbReference type="Gene3D" id="3.90.190.10">
    <property type="entry name" value="Protein tyrosine phosphatase superfamily"/>
    <property type="match status" value="1"/>
</dbReference>
<dbReference type="PANTHER" id="PTHR31126:SF72">
    <property type="entry name" value="DUAL SPECIFICITY PROTEIN PHOSPHATASE TPBA"/>
    <property type="match status" value="1"/>
</dbReference>
<dbReference type="PROSITE" id="PS50056">
    <property type="entry name" value="TYR_PHOSPHATASE_2"/>
    <property type="match status" value="1"/>
</dbReference>
<evidence type="ECO:0000313" key="3">
    <source>
        <dbReference type="EMBL" id="MFC0180673.1"/>
    </source>
</evidence>
<reference evidence="3 4" key="1">
    <citation type="submission" date="2024-09" db="EMBL/GenBank/DDBJ databases">
        <authorList>
            <person name="Sun Q."/>
            <person name="Mori K."/>
        </authorList>
    </citation>
    <scope>NUCLEOTIDE SEQUENCE [LARGE SCALE GENOMIC DNA]</scope>
    <source>
        <strain evidence="3 4">CCM 8545</strain>
    </source>
</reference>
<proteinExistence type="inferred from homology"/>
<evidence type="ECO:0000259" key="2">
    <source>
        <dbReference type="PROSITE" id="PS50056"/>
    </source>
</evidence>
<dbReference type="InterPro" id="IPR000387">
    <property type="entry name" value="Tyr_Pase_dom"/>
</dbReference>
<dbReference type="Pfam" id="PF03162">
    <property type="entry name" value="Y_phosphatase2"/>
    <property type="match status" value="1"/>
</dbReference>
<organism evidence="3 4">
    <name type="scientific">Thorsellia kenyensis</name>
    <dbReference type="NCBI Taxonomy" id="1549888"/>
    <lineage>
        <taxon>Bacteria</taxon>
        <taxon>Pseudomonadati</taxon>
        <taxon>Pseudomonadota</taxon>
        <taxon>Gammaproteobacteria</taxon>
        <taxon>Enterobacterales</taxon>
        <taxon>Thorselliaceae</taxon>
        <taxon>Thorsellia</taxon>
    </lineage>
</organism>
<dbReference type="Proteomes" id="UP001589758">
    <property type="component" value="Unassembled WGS sequence"/>
</dbReference>
<dbReference type="SUPFAM" id="SSF52799">
    <property type="entry name" value="(Phosphotyrosine protein) phosphatases II"/>
    <property type="match status" value="1"/>
</dbReference>
<sequence length="182" mass="21042">MHKFVRGIFFRINFFLLILFVSGHAYSLPLVLPENFHPVAPGIFRSAQPDELMMNNLTSIGFKSVLNLRQWHDDTDETKNTYLELGRVPMDAANITDEKIIEALKFIKNANKPVLIHCWHGSDRTGVVVAMYRLVFEGVSKEEVIKELKIPEYGYHKIIYANIERYLDEVDVEQIKKAVFSD</sequence>
<dbReference type="PANTHER" id="PTHR31126">
    <property type="entry name" value="TYROSINE-PROTEIN PHOSPHATASE"/>
    <property type="match status" value="1"/>
</dbReference>
<accession>A0ABV6CHI0</accession>
<dbReference type="InterPro" id="IPR004861">
    <property type="entry name" value="Siw14-like"/>
</dbReference>
<evidence type="ECO:0000256" key="1">
    <source>
        <dbReference type="ARBA" id="ARBA00009580"/>
    </source>
</evidence>
<dbReference type="InterPro" id="IPR029021">
    <property type="entry name" value="Prot-tyrosine_phosphatase-like"/>
</dbReference>
<comment type="similarity">
    <text evidence="1">Belongs to the protein-tyrosine phosphatase family.</text>
</comment>
<dbReference type="RefSeq" id="WP_385877796.1">
    <property type="nucleotide sequence ID" value="NZ_JBHLXE010000108.1"/>
</dbReference>